<dbReference type="SUPFAM" id="SSF55486">
    <property type="entry name" value="Metalloproteases ('zincins'), catalytic domain"/>
    <property type="match status" value="1"/>
</dbReference>
<feature type="chain" id="PRO_5017691372" evidence="1">
    <location>
        <begin position="23"/>
        <end position="268"/>
    </location>
</feature>
<dbReference type="KEGG" id="pseg:D3H65_30815"/>
<keyword evidence="3" id="KW-1185">Reference proteome</keyword>
<gene>
    <name evidence="2" type="ORF">D3H65_30815</name>
</gene>
<proteinExistence type="predicted"/>
<keyword evidence="2" id="KW-0645">Protease</keyword>
<dbReference type="PROSITE" id="PS51257">
    <property type="entry name" value="PROKAR_LIPOPROTEIN"/>
    <property type="match status" value="1"/>
</dbReference>
<keyword evidence="1" id="KW-0732">Signal</keyword>
<dbReference type="GO" id="GO:0008237">
    <property type="term" value="F:metallopeptidase activity"/>
    <property type="evidence" value="ECO:0007669"/>
    <property type="project" value="InterPro"/>
</dbReference>
<evidence type="ECO:0000313" key="2">
    <source>
        <dbReference type="EMBL" id="AXY78120.1"/>
    </source>
</evidence>
<name>A0A3B7MYE7_9BACT</name>
<dbReference type="Gene3D" id="3.40.390.10">
    <property type="entry name" value="Collagenase (Catalytic Domain)"/>
    <property type="match status" value="1"/>
</dbReference>
<protein>
    <submittedName>
        <fullName evidence="2">Protease</fullName>
    </submittedName>
</protein>
<dbReference type="InterPro" id="IPR024079">
    <property type="entry name" value="MetalloPept_cat_dom_sf"/>
</dbReference>
<evidence type="ECO:0000313" key="3">
    <source>
        <dbReference type="Proteomes" id="UP000263900"/>
    </source>
</evidence>
<evidence type="ECO:0000256" key="1">
    <source>
        <dbReference type="SAM" id="SignalP"/>
    </source>
</evidence>
<dbReference type="RefSeq" id="WP_119053993.1">
    <property type="nucleotide sequence ID" value="NZ_CP032157.1"/>
</dbReference>
<accession>A0A3B7MYE7</accession>
<dbReference type="GO" id="GO:0006508">
    <property type="term" value="P:proteolysis"/>
    <property type="evidence" value="ECO:0007669"/>
    <property type="project" value="UniProtKB-KW"/>
</dbReference>
<feature type="signal peptide" evidence="1">
    <location>
        <begin position="1"/>
        <end position="22"/>
    </location>
</feature>
<dbReference type="OrthoDB" id="785995at2"/>
<keyword evidence="2" id="KW-0378">Hydrolase</keyword>
<dbReference type="Pfam" id="PF12388">
    <property type="entry name" value="Peptidase_M57"/>
    <property type="match status" value="1"/>
</dbReference>
<sequence length="268" mass="28768">MRSLLKVAAVFALLTVVFFSCKKDAKEQAPVQEEISKQVLDKIYALGFGTQNVSRHPEGYLVEGDIVITEDDLSQTPDRKLIRVGDEEQYRTTNTVTGLPRNITIRVNSSLPARYITATDAAIARYNAQALRITFSRVTSGGNIVINPAPSGAGYLASAGFPTSSGNPYNSVLVNRSYLDTWNINTVTSIIAHEVGHCIGFRHTDYANRAYSCGGSAVNEGQAGVGAILIPGTPSTNAVAGSWMLACIGNGVNRPFISSDITALNYIY</sequence>
<dbReference type="AlphaFoldDB" id="A0A3B7MYE7"/>
<dbReference type="Proteomes" id="UP000263900">
    <property type="component" value="Chromosome"/>
</dbReference>
<dbReference type="EMBL" id="CP032157">
    <property type="protein sequence ID" value="AXY78120.1"/>
    <property type="molecule type" value="Genomic_DNA"/>
</dbReference>
<reference evidence="2 3" key="1">
    <citation type="submission" date="2018-09" db="EMBL/GenBank/DDBJ databases">
        <title>Genome sequencing of strain 6GH32-13.</title>
        <authorList>
            <person name="Weon H.-Y."/>
            <person name="Heo J."/>
            <person name="Kwon S.-W."/>
        </authorList>
    </citation>
    <scope>NUCLEOTIDE SEQUENCE [LARGE SCALE GENOMIC DNA]</scope>
    <source>
        <strain evidence="2 3">5GH32-13</strain>
    </source>
</reference>
<dbReference type="InterPro" id="IPR024653">
    <property type="entry name" value="Peptidase_M10/M27/M57"/>
</dbReference>
<organism evidence="2 3">
    <name type="scientific">Paraflavitalea soli</name>
    <dbReference type="NCBI Taxonomy" id="2315862"/>
    <lineage>
        <taxon>Bacteria</taxon>
        <taxon>Pseudomonadati</taxon>
        <taxon>Bacteroidota</taxon>
        <taxon>Chitinophagia</taxon>
        <taxon>Chitinophagales</taxon>
        <taxon>Chitinophagaceae</taxon>
        <taxon>Paraflavitalea</taxon>
    </lineage>
</organism>